<feature type="compositionally biased region" description="Low complexity" evidence="1">
    <location>
        <begin position="23"/>
        <end position="43"/>
    </location>
</feature>
<evidence type="ECO:0000313" key="4">
    <source>
        <dbReference type="Proteomes" id="UP000002748"/>
    </source>
</evidence>
<feature type="compositionally biased region" description="Low complexity" evidence="1">
    <location>
        <begin position="759"/>
        <end position="823"/>
    </location>
</feature>
<feature type="domain" description="PhoD-like phosphatase" evidence="2">
    <location>
        <begin position="179"/>
        <end position="456"/>
    </location>
</feature>
<dbReference type="CDD" id="cd07389">
    <property type="entry name" value="MPP_PhoD"/>
    <property type="match status" value="1"/>
</dbReference>
<feature type="region of interest" description="Disordered" evidence="1">
    <location>
        <begin position="738"/>
        <end position="848"/>
    </location>
</feature>
<dbReference type="KEGG" id="tasa:A1Q1_01049"/>
<feature type="compositionally biased region" description="Polar residues" evidence="1">
    <location>
        <begin position="693"/>
        <end position="707"/>
    </location>
</feature>
<dbReference type="RefSeq" id="XP_014180969.1">
    <property type="nucleotide sequence ID" value="XM_014325494.1"/>
</dbReference>
<dbReference type="VEuPathDB" id="FungiDB:A1Q1_01049"/>
<dbReference type="PANTHER" id="PTHR46689:SF1">
    <property type="entry name" value="PHOD-LIKE PHOSPHATASE DOMAIN-CONTAINING PROTEIN"/>
    <property type="match status" value="1"/>
</dbReference>
<proteinExistence type="predicted"/>
<accession>J6F3H9</accession>
<dbReference type="HOGENOM" id="CLU_000998_1_0_1"/>
<dbReference type="Pfam" id="PF19050">
    <property type="entry name" value="PhoD_2"/>
    <property type="match status" value="2"/>
</dbReference>
<dbReference type="GeneID" id="25984563"/>
<dbReference type="InterPro" id="IPR038607">
    <property type="entry name" value="PhoD-like_sf"/>
</dbReference>
<dbReference type="EMBL" id="ALBS01000148">
    <property type="protein sequence ID" value="EJT49792.1"/>
    <property type="molecule type" value="Genomic_DNA"/>
</dbReference>
<dbReference type="OrthoDB" id="2419400at2759"/>
<dbReference type="GO" id="GO:0016020">
    <property type="term" value="C:membrane"/>
    <property type="evidence" value="ECO:0007669"/>
    <property type="project" value="TreeGrafter"/>
</dbReference>
<comment type="caution">
    <text evidence="3">The sequence shown here is derived from an EMBL/GenBank/DDBJ whole genome shotgun (WGS) entry which is preliminary data.</text>
</comment>
<dbReference type="AlphaFoldDB" id="J6F3H9"/>
<feature type="compositionally biased region" description="Low complexity" evidence="1">
    <location>
        <begin position="837"/>
        <end position="848"/>
    </location>
</feature>
<dbReference type="Proteomes" id="UP000002748">
    <property type="component" value="Unassembled WGS sequence"/>
</dbReference>
<protein>
    <recommendedName>
        <fullName evidence="2">PhoD-like phosphatase domain-containing protein</fullName>
    </recommendedName>
</protein>
<feature type="region of interest" description="Disordered" evidence="1">
    <location>
        <begin position="663"/>
        <end position="707"/>
    </location>
</feature>
<reference evidence="3 4" key="1">
    <citation type="journal article" date="2012" name="Eukaryot. Cell">
        <title>Draft genome sequence of CBS 2479, the standard type strain of Trichosporon asahii.</title>
        <authorList>
            <person name="Yang R.Y."/>
            <person name="Li H.T."/>
            <person name="Zhu H."/>
            <person name="Zhou G.P."/>
            <person name="Wang M."/>
            <person name="Wang L."/>
        </authorList>
    </citation>
    <scope>NUCLEOTIDE SEQUENCE [LARGE SCALE GENOMIC DNA]</scope>
    <source>
        <strain evidence="4">ATCC 90039 / CBS 2479 / JCM 2466 / KCTC 7840 / NCYC 2677 / UAMH 7654</strain>
    </source>
</reference>
<feature type="compositionally biased region" description="Low complexity" evidence="1">
    <location>
        <begin position="665"/>
        <end position="678"/>
    </location>
</feature>
<evidence type="ECO:0000313" key="3">
    <source>
        <dbReference type="EMBL" id="EJT49792.1"/>
    </source>
</evidence>
<feature type="region of interest" description="Disordered" evidence="1">
    <location>
        <begin position="1"/>
        <end position="79"/>
    </location>
</feature>
<name>J6F3H9_TRIAS</name>
<dbReference type="InterPro" id="IPR018946">
    <property type="entry name" value="PhoD-like_MPP"/>
</dbReference>
<dbReference type="Gene3D" id="3.60.21.70">
    <property type="entry name" value="PhoD-like phosphatase"/>
    <property type="match status" value="1"/>
</dbReference>
<dbReference type="InterPro" id="IPR043904">
    <property type="entry name" value="PhoD_2-like"/>
</dbReference>
<evidence type="ECO:0000256" key="1">
    <source>
        <dbReference type="SAM" id="MobiDB-lite"/>
    </source>
</evidence>
<feature type="domain" description="PhoD-like phosphatase" evidence="2">
    <location>
        <begin position="474"/>
        <end position="634"/>
    </location>
</feature>
<evidence type="ECO:0000259" key="2">
    <source>
        <dbReference type="Pfam" id="PF19050"/>
    </source>
</evidence>
<dbReference type="PANTHER" id="PTHR46689">
    <property type="entry name" value="MEMBRANE PROTEIN, PUTATIVE-RELATED"/>
    <property type="match status" value="1"/>
</dbReference>
<feature type="compositionally biased region" description="Polar residues" evidence="1">
    <location>
        <begin position="825"/>
        <end position="836"/>
    </location>
</feature>
<organism evidence="3 4">
    <name type="scientific">Trichosporon asahii var. asahii (strain ATCC 90039 / CBS 2479 / JCM 2466 / KCTC 7840 / NBRC 103889/ NCYC 2677 / UAMH 7654)</name>
    <name type="common">Yeast</name>
    <dbReference type="NCBI Taxonomy" id="1186058"/>
    <lineage>
        <taxon>Eukaryota</taxon>
        <taxon>Fungi</taxon>
        <taxon>Dikarya</taxon>
        <taxon>Basidiomycota</taxon>
        <taxon>Agaricomycotina</taxon>
        <taxon>Tremellomycetes</taxon>
        <taxon>Trichosporonales</taxon>
        <taxon>Trichosporonaceae</taxon>
        <taxon>Trichosporon</taxon>
    </lineage>
</organism>
<gene>
    <name evidence="3" type="ORF">A1Q1_01049</name>
</gene>
<sequence>MPYQREADPDANQQAQPYDPCHPSQQGQQPQPPTRRSSQSSQSLLERYSSHGSQEGKEEKSPYSGPGPSVADIEGAGQAGGAGVMQPHIQFMCGPLLNYYSVVNGVWHGAALVVTADKGSILNPPPYLTISLGGASEKIGGQCILTYNDVTQGPCSFWRFMIQIPLQDHEAKVYYSINGGGELSFFVPARGQNMRWVAHSCNGFSGGVNQEEFKGKYDTGFSPLWEDVLVKHSEQPYHCMVGGGDQLYCDAITKEKELQSWINAKSRKDKVNHALTDDMKIAIDRFYFNHYCKSFRSSAFAKANSTIPMVNMLDDHDLIDGFGTYDDETMASPVFSYIGTRGYFWFLAFQLFTVDAIDGQGDGPANHPIPSMLIGEVGPWLQGKRSHSLITYLGPKVAMLLLDCRAERRLTQIVSPKTYQKAFNAIAQLPQSVEQVVIQLGVPIAYPRMSFLEHFLEYKWNPITMLARRNALGLGSFVNKFDQSAELLDDLNDHWCANTHKKERNWLVLEMQRIARTQNVRITFLSGDVHLAAVGKLFTHKRKLRTPVTPEQDHRYMLNVISSAIVNTPPPAGAAKMVSILAGHKHRTLHRKKTDETMLPIFNKDTDGSTLKRPFILARRNYASIDYLDNGALRFDIRVEREQGAGETVSYPCESPPPRYLANKSVTSTSTSPVTPTTGRFANNDDISVVSGAPQSFAPSTNGGSATNLAGLAQAQRREQEKYSSAHAHAQKVDEAFGRGAEPKPVNPHNPAEQAYEHAQPGQSNQQFAQQQQGQYRQPAQQQQYQQPGQYEQQQYAQQSGVPAGQPQQYQQSSYQSAGAYGQDSYAQQGTHAQGYSQNQSYAQPAQYAQPGAQMQNVGALNHAAQGKY</sequence>